<sequence length="274" mass="31839">MISKLHPRFSEIIQLYMGQIEEASPALLEGWYLYGSVALDDYSIEKSDIDFIAVTGKRLEAAEIALIRSIHEDVERQYALPSLSGIYVTWADLGKLQHEMAPFPYFHDGQMHEAGYFELNLVTWFELKKYGIAVKGPLTSELPFQVDEQQLMSSLLTNLDTYWKGWIHRAHRLSSPYAERKFFRRADLEWGVLGICRLFYTLRERDVTTKAAAGHYALEHVPGQWHRVIEEAILARRGVSFSLYRSKVKRKQEALACMAYIRRECKKLFVLQQQ</sequence>
<reference evidence="3" key="1">
    <citation type="submission" date="2020-03" db="EMBL/GenBank/DDBJ databases">
        <title>Draft sequencing of Paenibacilllus sp. S3N08.</title>
        <authorList>
            <person name="Kim D.-U."/>
        </authorList>
    </citation>
    <scope>NUCLEOTIDE SEQUENCE</scope>
    <source>
        <strain evidence="3">S3N08</strain>
    </source>
</reference>
<comment type="caution">
    <text evidence="3">The sequence shown here is derived from an EMBL/GenBank/DDBJ whole genome shotgun (WGS) entry which is preliminary data.</text>
</comment>
<accession>A0ABX0J3C7</accession>
<dbReference type="SUPFAM" id="SSF81301">
    <property type="entry name" value="Nucleotidyltransferase"/>
    <property type="match status" value="1"/>
</dbReference>
<dbReference type="InterPro" id="IPR025184">
    <property type="entry name" value="AadA_C"/>
</dbReference>
<dbReference type="Proteomes" id="UP001165962">
    <property type="component" value="Unassembled WGS sequence"/>
</dbReference>
<keyword evidence="4" id="KW-1185">Reference proteome</keyword>
<evidence type="ECO:0000259" key="2">
    <source>
        <dbReference type="Pfam" id="PF13427"/>
    </source>
</evidence>
<gene>
    <name evidence="3" type="ORF">G9U52_12470</name>
</gene>
<feature type="domain" description="Adenylyltransferase AadA C-terminal" evidence="2">
    <location>
        <begin position="190"/>
        <end position="241"/>
    </location>
</feature>
<dbReference type="Gene3D" id="3.30.460.10">
    <property type="entry name" value="Beta Polymerase, domain 2"/>
    <property type="match status" value="1"/>
</dbReference>
<dbReference type="InterPro" id="IPR043519">
    <property type="entry name" value="NT_sf"/>
</dbReference>
<organism evidence="3 4">
    <name type="scientific">Paenibacillus agricola</name>
    <dbReference type="NCBI Taxonomy" id="2716264"/>
    <lineage>
        <taxon>Bacteria</taxon>
        <taxon>Bacillati</taxon>
        <taxon>Bacillota</taxon>
        <taxon>Bacilli</taxon>
        <taxon>Bacillales</taxon>
        <taxon>Paenibacillaceae</taxon>
        <taxon>Paenibacillus</taxon>
    </lineage>
</organism>
<evidence type="ECO:0000313" key="3">
    <source>
        <dbReference type="EMBL" id="NHN30647.1"/>
    </source>
</evidence>
<dbReference type="Pfam" id="PF13427">
    <property type="entry name" value="AadA_C"/>
    <property type="match status" value="1"/>
</dbReference>
<evidence type="ECO:0000313" key="4">
    <source>
        <dbReference type="Proteomes" id="UP001165962"/>
    </source>
</evidence>
<proteinExistence type="predicted"/>
<evidence type="ECO:0000256" key="1">
    <source>
        <dbReference type="ARBA" id="ARBA00022679"/>
    </source>
</evidence>
<dbReference type="RefSeq" id="WP_166149930.1">
    <property type="nucleotide sequence ID" value="NZ_JAAOIW010000004.1"/>
</dbReference>
<dbReference type="EMBL" id="JAAOIW010000004">
    <property type="protein sequence ID" value="NHN30647.1"/>
    <property type="molecule type" value="Genomic_DNA"/>
</dbReference>
<name>A0ABX0J3C7_9BACL</name>
<keyword evidence="1" id="KW-0808">Transferase</keyword>
<protein>
    <submittedName>
        <fullName evidence="3">DUF4111 domain-containing protein</fullName>
    </submittedName>
</protein>